<dbReference type="InterPro" id="IPR001563">
    <property type="entry name" value="Peptidase_S10"/>
</dbReference>
<dbReference type="PANTHER" id="PTHR11802">
    <property type="entry name" value="SERINE PROTEASE FAMILY S10 SERINE CARBOXYPEPTIDASE"/>
    <property type="match status" value="1"/>
</dbReference>
<accession>A0AAE0KXW0</accession>
<comment type="caution">
    <text evidence="3">The sequence shown here is derived from an EMBL/GenBank/DDBJ whole genome shotgun (WGS) entry which is preliminary data.</text>
</comment>
<dbReference type="EC" id="3.4.16.-" evidence="2"/>
<evidence type="ECO:0000313" key="3">
    <source>
        <dbReference type="EMBL" id="KAK3264813.1"/>
    </source>
</evidence>
<dbReference type="Gene3D" id="3.40.50.1820">
    <property type="entry name" value="alpha/beta hydrolase"/>
    <property type="match status" value="1"/>
</dbReference>
<dbReference type="PANTHER" id="PTHR11802:SF201">
    <property type="entry name" value="CARBOXYPEPTIDASE"/>
    <property type="match status" value="1"/>
</dbReference>
<dbReference type="AlphaFoldDB" id="A0AAE0KXW0"/>
<keyword evidence="2" id="KW-0732">Signal</keyword>
<dbReference type="Proteomes" id="UP001190700">
    <property type="component" value="Unassembled WGS sequence"/>
</dbReference>
<dbReference type="SUPFAM" id="SSF53474">
    <property type="entry name" value="alpha/beta-Hydrolases"/>
    <property type="match status" value="1"/>
</dbReference>
<dbReference type="EMBL" id="LGRX02014336">
    <property type="protein sequence ID" value="KAK3264813.1"/>
    <property type="molecule type" value="Genomic_DNA"/>
</dbReference>
<gene>
    <name evidence="3" type="ORF">CYMTET_26469</name>
</gene>
<evidence type="ECO:0000256" key="1">
    <source>
        <dbReference type="ARBA" id="ARBA00009431"/>
    </source>
</evidence>
<dbReference type="Gene3D" id="3.40.50.12670">
    <property type="match status" value="1"/>
</dbReference>
<reference evidence="3 4" key="1">
    <citation type="journal article" date="2015" name="Genome Biol. Evol.">
        <title>Comparative Genomics of a Bacterivorous Green Alga Reveals Evolutionary Causalities and Consequences of Phago-Mixotrophic Mode of Nutrition.</title>
        <authorList>
            <person name="Burns J.A."/>
            <person name="Paasch A."/>
            <person name="Narechania A."/>
            <person name="Kim E."/>
        </authorList>
    </citation>
    <scope>NUCLEOTIDE SEQUENCE [LARGE SCALE GENOMIC DNA]</scope>
    <source>
        <strain evidence="3 4">PLY_AMNH</strain>
    </source>
</reference>
<keyword evidence="2" id="KW-0645">Protease</keyword>
<dbReference type="InterPro" id="IPR018202">
    <property type="entry name" value="Ser_caboxypep_ser_AS"/>
</dbReference>
<dbReference type="GO" id="GO:0006508">
    <property type="term" value="P:proteolysis"/>
    <property type="evidence" value="ECO:0007669"/>
    <property type="project" value="UniProtKB-KW"/>
</dbReference>
<keyword evidence="4" id="KW-1185">Reference proteome</keyword>
<sequence>MYLKRLGCVQYIQLLLLASQAWNAAGTRTEVTSLPGYKGGNTPLPTKTYTGFVEVDAQSKSTLFYMLVEAQSDPAQKPLIWWFNGGPGASSLAGAFGENGPLLLTEQNTLLENPYSWTSIANVLFVEFAPGVGYSFCANSTDPLAKCPQESGECSPCPTSDSQVVDQNIAFLDALLVGSKNRPALFPELRGRELFLAGESYAGVYIPTLAQGILHRVQDTSIINLIGFWVTDPCTDNRAQFGWLDLGVQFAYEKGIISRQVRDTLKGSDCSTGTSAVGDLNRKTDILKCRQAWRLYDISLAGLGNAVHPEGIPQLPMYIDPLNAYGPSGGADLPAFLGREDVRKAMHAEASANKVYHIELGNNGYPEYHLEYLACNPTPNAEIKNSMLDVYRDIVLLSSTGTKSAANLRTVIISSGDIDPVVALHGTENAVEALGYPKAMGGERRPWFFNSSATDSNTLLRKPVAWGQTLHAQEAGAQIGGFISNFNTSSKLAISFVTIRDSGHMTPAYTPQRTLHVIRRGLLVGRELSPFLPQHWGEVEDEKFYGRVTKRPGIFVDWIKLASSSDFTSQ</sequence>
<feature type="signal peptide" evidence="2">
    <location>
        <begin position="1"/>
        <end position="26"/>
    </location>
</feature>
<keyword evidence="2" id="KW-0121">Carboxypeptidase</keyword>
<organism evidence="3 4">
    <name type="scientific">Cymbomonas tetramitiformis</name>
    <dbReference type="NCBI Taxonomy" id="36881"/>
    <lineage>
        <taxon>Eukaryota</taxon>
        <taxon>Viridiplantae</taxon>
        <taxon>Chlorophyta</taxon>
        <taxon>Pyramimonadophyceae</taxon>
        <taxon>Pyramimonadales</taxon>
        <taxon>Pyramimonadaceae</taxon>
        <taxon>Cymbomonas</taxon>
    </lineage>
</organism>
<name>A0AAE0KXW0_9CHLO</name>
<keyword evidence="2" id="KW-0378">Hydrolase</keyword>
<dbReference type="PROSITE" id="PS00131">
    <property type="entry name" value="CARBOXYPEPT_SER_SER"/>
    <property type="match status" value="1"/>
</dbReference>
<evidence type="ECO:0000313" key="4">
    <source>
        <dbReference type="Proteomes" id="UP001190700"/>
    </source>
</evidence>
<feature type="chain" id="PRO_5041776398" description="Carboxypeptidase" evidence="2">
    <location>
        <begin position="27"/>
        <end position="570"/>
    </location>
</feature>
<dbReference type="InterPro" id="IPR029058">
    <property type="entry name" value="AB_hydrolase_fold"/>
</dbReference>
<dbReference type="GO" id="GO:0004185">
    <property type="term" value="F:serine-type carboxypeptidase activity"/>
    <property type="evidence" value="ECO:0007669"/>
    <property type="project" value="UniProtKB-UniRule"/>
</dbReference>
<evidence type="ECO:0000256" key="2">
    <source>
        <dbReference type="RuleBase" id="RU361156"/>
    </source>
</evidence>
<protein>
    <recommendedName>
        <fullName evidence="2">Carboxypeptidase</fullName>
        <ecNumber evidence="2">3.4.16.-</ecNumber>
    </recommendedName>
</protein>
<dbReference type="Pfam" id="PF00450">
    <property type="entry name" value="Peptidase_S10"/>
    <property type="match status" value="1"/>
</dbReference>
<dbReference type="PRINTS" id="PR00724">
    <property type="entry name" value="CRBOXYPTASEC"/>
</dbReference>
<proteinExistence type="inferred from homology"/>
<comment type="similarity">
    <text evidence="1 2">Belongs to the peptidase S10 family.</text>
</comment>